<dbReference type="Proteomes" id="UP000179023">
    <property type="component" value="Unassembled WGS sequence"/>
</dbReference>
<proteinExistence type="predicted"/>
<evidence type="ECO:0000313" key="1">
    <source>
        <dbReference type="EMBL" id="OGZ98631.1"/>
    </source>
</evidence>
<name>A0A1G2KJE4_9BACT</name>
<evidence type="ECO:0008006" key="3">
    <source>
        <dbReference type="Google" id="ProtNLM"/>
    </source>
</evidence>
<dbReference type="EMBL" id="MHQI01000061">
    <property type="protein sequence ID" value="OGZ98631.1"/>
    <property type="molecule type" value="Genomic_DNA"/>
</dbReference>
<sequence>MLEKSRLTKLYVQKKLSVSVMAGQLKCSEHKVNYWLTKHGIEKRSISDAIYQMHHPRGDPFLFQPPRTVHDGILYGMGLGLYWGEGSKRGKGGVRLCNTDARLIKRFIVFLDKVFGIKKNKLKFGLQIFQDLSRNDVLDYWMRELKVKENQFYKVIVSKVRGEGTYKYKSEHGVLTVHFNNSRLKELICKHIDNIG</sequence>
<organism evidence="1 2">
    <name type="scientific">Candidatus Sungbacteria bacterium RIFCSPHIGHO2_02_FULL_47_11</name>
    <dbReference type="NCBI Taxonomy" id="1802270"/>
    <lineage>
        <taxon>Bacteria</taxon>
        <taxon>Candidatus Sungiibacteriota</taxon>
    </lineage>
</organism>
<dbReference type="AlphaFoldDB" id="A0A1G2KJE4"/>
<evidence type="ECO:0000313" key="2">
    <source>
        <dbReference type="Proteomes" id="UP000179023"/>
    </source>
</evidence>
<reference evidence="1 2" key="1">
    <citation type="journal article" date="2016" name="Nat. Commun.">
        <title>Thousands of microbial genomes shed light on interconnected biogeochemical processes in an aquifer system.</title>
        <authorList>
            <person name="Anantharaman K."/>
            <person name="Brown C.T."/>
            <person name="Hug L.A."/>
            <person name="Sharon I."/>
            <person name="Castelle C.J."/>
            <person name="Probst A.J."/>
            <person name="Thomas B.C."/>
            <person name="Singh A."/>
            <person name="Wilkins M.J."/>
            <person name="Karaoz U."/>
            <person name="Brodie E.L."/>
            <person name="Williams K.H."/>
            <person name="Hubbard S.S."/>
            <person name="Banfield J.F."/>
        </authorList>
    </citation>
    <scope>NUCLEOTIDE SEQUENCE [LARGE SCALE GENOMIC DNA]</scope>
</reference>
<accession>A0A1G2KJE4</accession>
<protein>
    <recommendedName>
        <fullName evidence="3">Homing endonuclease LAGLIDADG domain-containing protein</fullName>
    </recommendedName>
</protein>
<gene>
    <name evidence="1" type="ORF">A3C07_00035</name>
</gene>
<comment type="caution">
    <text evidence="1">The sequence shown here is derived from an EMBL/GenBank/DDBJ whole genome shotgun (WGS) entry which is preliminary data.</text>
</comment>